<proteinExistence type="predicted"/>
<dbReference type="Gene3D" id="3.20.20.120">
    <property type="entry name" value="Enolase-like C-terminal domain"/>
    <property type="match status" value="1"/>
</dbReference>
<accession>A0A485BUJ5</accession>
<dbReference type="GO" id="GO:0008872">
    <property type="term" value="F:glucarate dehydratase activity"/>
    <property type="evidence" value="ECO:0007669"/>
    <property type="project" value="UniProtKB-EC"/>
</dbReference>
<feature type="domain" description="Enolase C-terminal" evidence="1">
    <location>
        <begin position="2"/>
        <end position="66"/>
    </location>
</feature>
<dbReference type="Pfam" id="PF13378">
    <property type="entry name" value="MR_MLE_C"/>
    <property type="match status" value="1"/>
</dbReference>
<organism evidence="2 3">
    <name type="scientific">Raoultella planticola</name>
    <name type="common">Klebsiella planticola</name>
    <dbReference type="NCBI Taxonomy" id="575"/>
    <lineage>
        <taxon>Bacteria</taxon>
        <taxon>Pseudomonadati</taxon>
        <taxon>Pseudomonadota</taxon>
        <taxon>Gammaproteobacteria</taxon>
        <taxon>Enterobacterales</taxon>
        <taxon>Enterobacteriaceae</taxon>
        <taxon>Klebsiella/Raoultella group</taxon>
        <taxon>Raoultella</taxon>
    </lineage>
</organism>
<dbReference type="EMBL" id="CAADJE010000025">
    <property type="protein sequence ID" value="VFS76133.1"/>
    <property type="molecule type" value="Genomic_DNA"/>
</dbReference>
<dbReference type="AlphaFoldDB" id="A0A485BUJ5"/>
<dbReference type="SUPFAM" id="SSF51604">
    <property type="entry name" value="Enolase C-terminal domain-like"/>
    <property type="match status" value="1"/>
</dbReference>
<gene>
    <name evidence="2" type="primary">gudD_2</name>
    <name evidence="2" type="ORF">NCTC12998_04784</name>
</gene>
<keyword evidence="2" id="KW-0456">Lyase</keyword>
<dbReference type="EC" id="4.2.1.40" evidence="2"/>
<name>A0A485BUJ5_RAOPL</name>
<dbReference type="Proteomes" id="UP000345637">
    <property type="component" value="Unassembled WGS sequence"/>
</dbReference>
<evidence type="ECO:0000313" key="2">
    <source>
        <dbReference type="EMBL" id="VFS76133.1"/>
    </source>
</evidence>
<evidence type="ECO:0000259" key="1">
    <source>
        <dbReference type="Pfam" id="PF13378"/>
    </source>
</evidence>
<protein>
    <submittedName>
        <fullName evidence="2">Glucarate dehydratase</fullName>
        <ecNumber evidence="2">4.2.1.40</ecNumber>
    </submittedName>
</protein>
<dbReference type="InterPro" id="IPR036849">
    <property type="entry name" value="Enolase-like_C_sf"/>
</dbReference>
<dbReference type="InterPro" id="IPR029065">
    <property type="entry name" value="Enolase_C-like"/>
</dbReference>
<evidence type="ECO:0000313" key="3">
    <source>
        <dbReference type="Proteomes" id="UP000345637"/>
    </source>
</evidence>
<sequence>MRLAEAAYEKYGFNDFKLKGGVLAGEEEAESIVALAKRFPQARVTLDPNGAWRLDEAIKIGKQLKGVLGLCGKTPAALKQGLLGPGSDGGVSVVPPAADGDQYDCHRLASDGTYFVSAIGGHSAGGSALLDHAGNRFAWRRCANEFGLTWGSHSNNHFDISAGDVHPRCGGGAGQHYRHRYPLDLAGR</sequence>
<reference evidence="2 3" key="1">
    <citation type="submission" date="2019-03" db="EMBL/GenBank/DDBJ databases">
        <authorList>
            <consortium name="Pathogen Informatics"/>
        </authorList>
    </citation>
    <scope>NUCLEOTIDE SEQUENCE [LARGE SCALE GENOMIC DNA]</scope>
    <source>
        <strain evidence="2 3">NCTC12998</strain>
    </source>
</reference>